<gene>
    <name evidence="2" type="ORF">QGM71_01535</name>
</gene>
<reference evidence="2 3" key="1">
    <citation type="journal article" date="2024" name="Int. J. Syst. Evol. Microbiol.">
        <title>Virgibacillus tibetensis sp. nov., isolated from salt lake on the Tibetan Plateau of China.</title>
        <authorList>
            <person name="Phurbu D."/>
            <person name="Liu Z.-X."/>
            <person name="Wang R."/>
            <person name="Zheng Y.-Y."/>
            <person name="Liu H.-C."/>
            <person name="Zhou Y.-G."/>
            <person name="Yu Y.-J."/>
            <person name="Li A.-H."/>
        </authorList>
    </citation>
    <scope>NUCLEOTIDE SEQUENCE [LARGE SCALE GENOMIC DNA]</scope>
    <source>
        <strain evidence="2 3">C22-A2</strain>
    </source>
</reference>
<evidence type="ECO:0000313" key="3">
    <source>
        <dbReference type="Proteomes" id="UP001335737"/>
    </source>
</evidence>
<comment type="caution">
    <text evidence="2">The sequence shown here is derived from an EMBL/GenBank/DDBJ whole genome shotgun (WGS) entry which is preliminary data.</text>
</comment>
<name>A0ABU6KA96_9BACI</name>
<organism evidence="2 3">
    <name type="scientific">Virgibacillus tibetensis</name>
    <dbReference type="NCBI Taxonomy" id="3042313"/>
    <lineage>
        <taxon>Bacteria</taxon>
        <taxon>Bacillati</taxon>
        <taxon>Bacillota</taxon>
        <taxon>Bacilli</taxon>
        <taxon>Bacillales</taxon>
        <taxon>Bacillaceae</taxon>
        <taxon>Virgibacillus</taxon>
    </lineage>
</organism>
<evidence type="ECO:0000256" key="1">
    <source>
        <dbReference type="SAM" id="Phobius"/>
    </source>
</evidence>
<dbReference type="Pfam" id="PF14143">
    <property type="entry name" value="YrhC"/>
    <property type="match status" value="1"/>
</dbReference>
<evidence type="ECO:0000313" key="2">
    <source>
        <dbReference type="EMBL" id="MEC5422174.1"/>
    </source>
</evidence>
<keyword evidence="1" id="KW-1133">Transmembrane helix</keyword>
<sequence>MEDKAKQAELKLKDYQRFIAALLILSCYLYMGAVINTYISPSSDGVILLYLSLTSVVSGIILYFQKYRIERELENER</sequence>
<keyword evidence="1" id="KW-0472">Membrane</keyword>
<dbReference type="RefSeq" id="WP_327605745.1">
    <property type="nucleotide sequence ID" value="NZ_JARZFX010000001.1"/>
</dbReference>
<protein>
    <submittedName>
        <fullName evidence="2">YrhC family protein</fullName>
    </submittedName>
</protein>
<keyword evidence="3" id="KW-1185">Reference proteome</keyword>
<dbReference type="InterPro" id="IPR025418">
    <property type="entry name" value="YrhC-like"/>
</dbReference>
<proteinExistence type="predicted"/>
<feature type="transmembrane region" description="Helical" evidence="1">
    <location>
        <begin position="20"/>
        <end position="39"/>
    </location>
</feature>
<accession>A0ABU6KA96</accession>
<dbReference type="EMBL" id="JARZFX010000001">
    <property type="protein sequence ID" value="MEC5422174.1"/>
    <property type="molecule type" value="Genomic_DNA"/>
</dbReference>
<keyword evidence="1" id="KW-0812">Transmembrane</keyword>
<feature type="transmembrane region" description="Helical" evidence="1">
    <location>
        <begin position="45"/>
        <end position="64"/>
    </location>
</feature>
<dbReference type="Proteomes" id="UP001335737">
    <property type="component" value="Unassembled WGS sequence"/>
</dbReference>